<evidence type="ECO:0000256" key="8">
    <source>
        <dbReference type="ARBA" id="ARBA00022679"/>
    </source>
</evidence>
<evidence type="ECO:0000256" key="4">
    <source>
        <dbReference type="ARBA" id="ARBA00005797"/>
    </source>
</evidence>
<dbReference type="AlphaFoldDB" id="A0A151ZAD8"/>
<sequence length="642" mass="73648">MDISTNTDLDVSSSNIIDDITGLKDDVWGRLISMNPKFEHIELKDDDCLFGRNKECQIKYTDKKISSRHCRILRQKEPDEVDYRYYIEDLSTNGTYLNLRRIVKNIKSPLVNGNDIALTSTMDMSDDSRVVYKFQDVAQLRRQELERISKLMREQQQEEGTTQMVDDSPSVLTPLKKQDTQIIDTPDYLGTTVPTALTSTKTVLSQYDSNPTTTTHTPTKKLSNVKMNSSSTTTTTTTSTSIPESLKRKLSSGLSNISPQDVNQSHILKKLKSTILPMDTNTGLTPTKITNSNNNNNNNTTASKDDEIFNNSMQENLLCGICQCILYKCLTLIPCMHNYCMYCYGEWRAQSDSCPQCRQKVNFAQKNHSINNLIETLLKKNPDWKRDQDELDDMDKRCKITDEMLQKNILNKSKKKYGDDDYYDDDEEDDYYSDEDDDDDDSYQKCLYCTTPSLVQNGYQCPTPGPGGPISHNYCSACARMFPKQNPELPSAHCKLCHRAFCSVYGPCPNDHYNRYTQVNQHVHTMVPSNAFNGNQYEQKITNDYLTKQQKTVNDLWLQCVDNIAKGSTPNLNVNDYVCFHCTRGVFVKYLHEHRIATPKNDLPDYAVNRDNCYYGVNCRTQFNKFDHAKKFNHVCPQTKFS</sequence>
<gene>
    <name evidence="22" type="ORF">DLAC_07759</name>
</gene>
<comment type="catalytic activity">
    <reaction evidence="1">
        <text>S-ubiquitinyl-[E2 ubiquitin-conjugating enzyme]-L-cysteine + [acceptor protein]-L-lysine = [E2 ubiquitin-conjugating enzyme]-L-cysteine + N(6)-ubiquitinyl-[acceptor protein]-L-lysine.</text>
        <dbReference type="EC" id="2.3.2.27"/>
    </reaction>
</comment>
<dbReference type="InterPro" id="IPR017907">
    <property type="entry name" value="Znf_RING_CS"/>
</dbReference>
<dbReference type="GO" id="GO:0016567">
    <property type="term" value="P:protein ubiquitination"/>
    <property type="evidence" value="ECO:0007669"/>
    <property type="project" value="UniProtKB-UniPathway"/>
</dbReference>
<dbReference type="Proteomes" id="UP000076078">
    <property type="component" value="Unassembled WGS sequence"/>
</dbReference>
<evidence type="ECO:0000256" key="5">
    <source>
        <dbReference type="ARBA" id="ARBA00012483"/>
    </source>
</evidence>
<dbReference type="InterPro" id="IPR040909">
    <property type="entry name" value="CHFR_Znf-CRD"/>
</dbReference>
<keyword evidence="15" id="KW-0131">Cell cycle</keyword>
<dbReference type="Pfam" id="PF17979">
    <property type="entry name" value="zf-CRD"/>
    <property type="match status" value="1"/>
</dbReference>
<evidence type="ECO:0000256" key="14">
    <source>
        <dbReference type="ARBA" id="ARBA00023242"/>
    </source>
</evidence>
<comment type="pathway">
    <text evidence="3">Protein modification; protein ubiquitination.</text>
</comment>
<dbReference type="GO" id="GO:0006511">
    <property type="term" value="P:ubiquitin-dependent protein catabolic process"/>
    <property type="evidence" value="ECO:0007669"/>
    <property type="project" value="TreeGrafter"/>
</dbReference>
<evidence type="ECO:0000256" key="16">
    <source>
        <dbReference type="ARBA" id="ARBA00029800"/>
    </source>
</evidence>
<dbReference type="Gene3D" id="3.30.40.10">
    <property type="entry name" value="Zinc/RING finger domain, C3HC4 (zinc finger)"/>
    <property type="match status" value="1"/>
</dbReference>
<dbReference type="FunFam" id="3.30.40.10:FF:000203">
    <property type="entry name" value="E3 ubiquitin-protein ligase CHFR isoform X1"/>
    <property type="match status" value="1"/>
</dbReference>
<evidence type="ECO:0000256" key="2">
    <source>
        <dbReference type="ARBA" id="ARBA00004322"/>
    </source>
</evidence>
<dbReference type="OrthoDB" id="1305878at2759"/>
<feature type="region of interest" description="Disordered" evidence="19">
    <location>
        <begin position="206"/>
        <end position="258"/>
    </location>
</feature>
<evidence type="ECO:0000259" key="20">
    <source>
        <dbReference type="PROSITE" id="PS50006"/>
    </source>
</evidence>
<dbReference type="InterPro" id="IPR008984">
    <property type="entry name" value="SMAD_FHA_dom_sf"/>
</dbReference>
<evidence type="ECO:0000256" key="1">
    <source>
        <dbReference type="ARBA" id="ARBA00000900"/>
    </source>
</evidence>
<accession>A0A151ZAD8</accession>
<dbReference type="STRING" id="361077.A0A151ZAD8"/>
<dbReference type="InterPro" id="IPR013083">
    <property type="entry name" value="Znf_RING/FYVE/PHD"/>
</dbReference>
<dbReference type="FunCoup" id="A0A151ZAD8">
    <property type="interactions" value="127"/>
</dbReference>
<organism evidence="22 23">
    <name type="scientific">Tieghemostelium lacteum</name>
    <name type="common">Slime mold</name>
    <name type="synonym">Dictyostelium lacteum</name>
    <dbReference type="NCBI Taxonomy" id="361077"/>
    <lineage>
        <taxon>Eukaryota</taxon>
        <taxon>Amoebozoa</taxon>
        <taxon>Evosea</taxon>
        <taxon>Eumycetozoa</taxon>
        <taxon>Dictyostelia</taxon>
        <taxon>Dictyosteliales</taxon>
        <taxon>Raperosteliaceae</taxon>
        <taxon>Tieghemostelium</taxon>
    </lineage>
</organism>
<feature type="compositionally biased region" description="Acidic residues" evidence="19">
    <location>
        <begin position="420"/>
        <end position="440"/>
    </location>
</feature>
<keyword evidence="10 18" id="KW-0863">Zinc-finger</keyword>
<keyword evidence="9" id="KW-0479">Metal-binding</keyword>
<dbReference type="InParanoid" id="A0A151ZAD8"/>
<evidence type="ECO:0000256" key="17">
    <source>
        <dbReference type="ARBA" id="ARBA00031332"/>
    </source>
</evidence>
<evidence type="ECO:0000259" key="21">
    <source>
        <dbReference type="PROSITE" id="PS50089"/>
    </source>
</evidence>
<feature type="region of interest" description="Disordered" evidence="19">
    <location>
        <begin position="415"/>
        <end position="440"/>
    </location>
</feature>
<dbReference type="PROSITE" id="PS50089">
    <property type="entry name" value="ZF_RING_2"/>
    <property type="match status" value="1"/>
</dbReference>
<dbReference type="OMA" id="SNYWFPG"/>
<dbReference type="PROSITE" id="PS50006">
    <property type="entry name" value="FHA_DOMAIN"/>
    <property type="match status" value="1"/>
</dbReference>
<evidence type="ECO:0000313" key="23">
    <source>
        <dbReference type="Proteomes" id="UP000076078"/>
    </source>
</evidence>
<dbReference type="Gene3D" id="2.60.200.20">
    <property type="match status" value="1"/>
</dbReference>
<evidence type="ECO:0000256" key="6">
    <source>
        <dbReference type="ARBA" id="ARBA00017908"/>
    </source>
</evidence>
<dbReference type="GO" id="GO:0008270">
    <property type="term" value="F:zinc ion binding"/>
    <property type="evidence" value="ECO:0007669"/>
    <property type="project" value="UniProtKB-KW"/>
</dbReference>
<dbReference type="SUPFAM" id="SSF48695">
    <property type="entry name" value="Multiheme cytochromes"/>
    <property type="match status" value="1"/>
</dbReference>
<feature type="domain" description="FHA" evidence="20">
    <location>
        <begin position="48"/>
        <end position="102"/>
    </location>
</feature>
<dbReference type="GO" id="GO:0051301">
    <property type="term" value="P:cell division"/>
    <property type="evidence" value="ECO:0007669"/>
    <property type="project" value="UniProtKB-KW"/>
</dbReference>
<feature type="compositionally biased region" description="Low complexity" evidence="19">
    <location>
        <begin position="229"/>
        <end position="241"/>
    </location>
</feature>
<evidence type="ECO:0000256" key="7">
    <source>
        <dbReference type="ARBA" id="ARBA00022618"/>
    </source>
</evidence>
<evidence type="ECO:0000256" key="12">
    <source>
        <dbReference type="ARBA" id="ARBA00022786"/>
    </source>
</evidence>
<evidence type="ECO:0000256" key="13">
    <source>
        <dbReference type="ARBA" id="ARBA00022833"/>
    </source>
</evidence>
<evidence type="ECO:0000256" key="11">
    <source>
        <dbReference type="ARBA" id="ARBA00022776"/>
    </source>
</evidence>
<dbReference type="Pfam" id="PF00498">
    <property type="entry name" value="FHA"/>
    <property type="match status" value="1"/>
</dbReference>
<dbReference type="SUPFAM" id="SSF57850">
    <property type="entry name" value="RING/U-box"/>
    <property type="match status" value="1"/>
</dbReference>
<feature type="domain" description="RING-type" evidence="21">
    <location>
        <begin position="319"/>
        <end position="358"/>
    </location>
</feature>
<comment type="subcellular location">
    <subcellularLocation>
        <location evidence="2">Nucleus</location>
        <location evidence="2">PML body</location>
    </subcellularLocation>
</comment>
<dbReference type="SUPFAM" id="SSF49879">
    <property type="entry name" value="SMAD/FHA domain"/>
    <property type="match status" value="1"/>
</dbReference>
<name>A0A151ZAD8_TIELA</name>
<evidence type="ECO:0000256" key="10">
    <source>
        <dbReference type="ARBA" id="ARBA00022771"/>
    </source>
</evidence>
<comment type="similarity">
    <text evidence="4">Belongs to the CHFR family.</text>
</comment>
<dbReference type="PANTHER" id="PTHR16079:SF4">
    <property type="entry name" value="E3 UBIQUITIN-PROTEIN LIGASE CHFR"/>
    <property type="match status" value="1"/>
</dbReference>
<protein>
    <recommendedName>
        <fullName evidence="6">E3 ubiquitin-protein ligase CHFR</fullName>
        <ecNumber evidence="5">2.3.2.27</ecNumber>
    </recommendedName>
    <alternativeName>
        <fullName evidence="17">Checkpoint with forkhead and RING finger domains protein</fullName>
    </alternativeName>
    <alternativeName>
        <fullName evidence="16">RING-type E3 ubiquitin transferase CHFR</fullName>
    </alternativeName>
</protein>
<dbReference type="SMART" id="SM00240">
    <property type="entry name" value="FHA"/>
    <property type="match status" value="1"/>
</dbReference>
<dbReference type="PANTHER" id="PTHR16079">
    <property type="entry name" value="UBIQUITIN LIGASE PROTEIN CHFR"/>
    <property type="match status" value="1"/>
</dbReference>
<dbReference type="InterPro" id="IPR052256">
    <property type="entry name" value="E3_ubiquitin-ligase_CHFR"/>
</dbReference>
<evidence type="ECO:0000256" key="18">
    <source>
        <dbReference type="PROSITE-ProRule" id="PRU00175"/>
    </source>
</evidence>
<dbReference type="EMBL" id="LODT01000035">
    <property type="protein sequence ID" value="KYQ90888.1"/>
    <property type="molecule type" value="Genomic_DNA"/>
</dbReference>
<evidence type="ECO:0000256" key="19">
    <source>
        <dbReference type="SAM" id="MobiDB-lite"/>
    </source>
</evidence>
<dbReference type="UniPathway" id="UPA00143"/>
<keyword evidence="12" id="KW-0833">Ubl conjugation pathway</keyword>
<keyword evidence="8" id="KW-0808">Transferase</keyword>
<dbReference type="InterPro" id="IPR036280">
    <property type="entry name" value="Multihaem_cyt_sf"/>
</dbReference>
<comment type="caution">
    <text evidence="22">The sequence shown here is derived from an EMBL/GenBank/DDBJ whole genome shotgun (WGS) entry which is preliminary data.</text>
</comment>
<dbReference type="GO" id="GO:0061630">
    <property type="term" value="F:ubiquitin protein ligase activity"/>
    <property type="evidence" value="ECO:0007669"/>
    <property type="project" value="UniProtKB-EC"/>
</dbReference>
<proteinExistence type="inferred from homology"/>
<keyword evidence="14" id="KW-0539">Nucleus</keyword>
<evidence type="ECO:0000256" key="15">
    <source>
        <dbReference type="ARBA" id="ARBA00023306"/>
    </source>
</evidence>
<dbReference type="PROSITE" id="PS00518">
    <property type="entry name" value="ZF_RING_1"/>
    <property type="match status" value="1"/>
</dbReference>
<keyword evidence="7" id="KW-0132">Cell division</keyword>
<reference evidence="22 23" key="1">
    <citation type="submission" date="2015-12" db="EMBL/GenBank/DDBJ databases">
        <title>Dictyostelia acquired genes for synthesis and detection of signals that induce cell-type specialization by lateral gene transfer from prokaryotes.</title>
        <authorList>
            <person name="Gloeckner G."/>
            <person name="Schaap P."/>
        </authorList>
    </citation>
    <scope>NUCLEOTIDE SEQUENCE [LARGE SCALE GENOMIC DNA]</scope>
    <source>
        <strain evidence="22 23">TK</strain>
    </source>
</reference>
<keyword evidence="13" id="KW-0862">Zinc</keyword>
<evidence type="ECO:0000313" key="22">
    <source>
        <dbReference type="EMBL" id="KYQ90888.1"/>
    </source>
</evidence>
<dbReference type="EC" id="2.3.2.27" evidence="5"/>
<dbReference type="GO" id="GO:0005634">
    <property type="term" value="C:nucleus"/>
    <property type="evidence" value="ECO:0007669"/>
    <property type="project" value="TreeGrafter"/>
</dbReference>
<keyword evidence="23" id="KW-1185">Reference proteome</keyword>
<evidence type="ECO:0000256" key="3">
    <source>
        <dbReference type="ARBA" id="ARBA00004906"/>
    </source>
</evidence>
<evidence type="ECO:0000256" key="9">
    <source>
        <dbReference type="ARBA" id="ARBA00022723"/>
    </source>
</evidence>
<keyword evidence="11" id="KW-0498">Mitosis</keyword>
<dbReference type="InterPro" id="IPR001841">
    <property type="entry name" value="Znf_RING"/>
</dbReference>
<dbReference type="InterPro" id="IPR000253">
    <property type="entry name" value="FHA_dom"/>
</dbReference>